<evidence type="ECO:0000256" key="2">
    <source>
        <dbReference type="ARBA" id="ARBA00022448"/>
    </source>
</evidence>
<keyword evidence="4" id="KW-1133">Transmembrane helix</keyword>
<accession>A0AA37BS25</accession>
<evidence type="ECO:0000313" key="5">
    <source>
        <dbReference type="EMBL" id="GGM77009.1"/>
    </source>
</evidence>
<dbReference type="EMBL" id="BMNY01000002">
    <property type="protein sequence ID" value="GGM77009.1"/>
    <property type="molecule type" value="Genomic_DNA"/>
</dbReference>
<reference evidence="5" key="2">
    <citation type="submission" date="2022-09" db="EMBL/GenBank/DDBJ databases">
        <authorList>
            <person name="Sun Q."/>
            <person name="Ohkuma M."/>
        </authorList>
    </citation>
    <scope>NUCLEOTIDE SEQUENCE</scope>
    <source>
        <strain evidence="5">JCM 13583</strain>
    </source>
</reference>
<sequence>MDSSKGGPRGPTTGPPARSNRNVIIAVVVVIIVVVAAVAAIELTRHPSSPTNKVVITIWGSGSPGGEQEVFNQTVAAFEKAYPNVTVEDDPAVGVASTTFVSAAHAGKAPDIYRDTSDNAGVLFAGGLVLNLSKYLPASYFQNFTAGTLADWTLNGAVYGLPINTNGVGLYYNKKFVKTPPTTLYQLVQEAEQINATYHVWGLVYGLGSDSGYRSAAFFPAFGGSIFNSQEMPVLNSSQDIAAIGFLYNLTYKYHISPPGLTTMTEQEDMFMDNESAFMIDGPWDQSMYMAALGNDLGVTAIPYNNQTGDWPEPIWGSIGYFISSPQASGASSAQIWASLKFIEMAVNATNQWNLFVKAGDFPSLKSVANEIYTNSSITSIDPLAPGWISQEQHTQIQPNFVNMNYYWPNFATYVGNLYDNGTNNVSSVMNAFEKAVLTDIQQASSSVAMLMPSVHLSTTIQEISSVQNVKQSTLTSDSWKM</sequence>
<protein>
    <submittedName>
        <fullName evidence="5">Sugar ABC transporter substrate-binding protein</fullName>
    </submittedName>
</protein>
<dbReference type="Gene3D" id="3.40.190.10">
    <property type="entry name" value="Periplasmic binding protein-like II"/>
    <property type="match status" value="2"/>
</dbReference>
<dbReference type="GO" id="GO:0042956">
    <property type="term" value="P:maltodextrin transmembrane transport"/>
    <property type="evidence" value="ECO:0007669"/>
    <property type="project" value="TreeGrafter"/>
</dbReference>
<evidence type="ECO:0000256" key="3">
    <source>
        <dbReference type="ARBA" id="ARBA00022729"/>
    </source>
</evidence>
<dbReference type="GO" id="GO:0055052">
    <property type="term" value="C:ATP-binding cassette (ABC) transporter complex, substrate-binding subunit-containing"/>
    <property type="evidence" value="ECO:0007669"/>
    <property type="project" value="TreeGrafter"/>
</dbReference>
<reference evidence="5" key="1">
    <citation type="journal article" date="2014" name="Int. J. Syst. Evol. Microbiol.">
        <title>Complete genome sequence of Corynebacterium casei LMG S-19264T (=DSM 44701T), isolated from a smear-ripened cheese.</title>
        <authorList>
            <consortium name="US DOE Joint Genome Institute (JGI-PGF)"/>
            <person name="Walter F."/>
            <person name="Albersmeier A."/>
            <person name="Kalinowski J."/>
            <person name="Ruckert C."/>
        </authorList>
    </citation>
    <scope>NUCLEOTIDE SEQUENCE</scope>
    <source>
        <strain evidence="5">JCM 13583</strain>
    </source>
</reference>
<comment type="caution">
    <text evidence="5">The sequence shown here is derived from an EMBL/GenBank/DDBJ whole genome shotgun (WGS) entry which is preliminary data.</text>
</comment>
<dbReference type="RefSeq" id="WP_188681509.1">
    <property type="nucleotide sequence ID" value="NZ_BMNY01000002.1"/>
</dbReference>
<keyword evidence="6" id="KW-1185">Reference proteome</keyword>
<gene>
    <name evidence="5" type="ORF">GCM10007108_13840</name>
</gene>
<dbReference type="SUPFAM" id="SSF53850">
    <property type="entry name" value="Periplasmic binding protein-like II"/>
    <property type="match status" value="1"/>
</dbReference>
<evidence type="ECO:0000256" key="4">
    <source>
        <dbReference type="SAM" id="Phobius"/>
    </source>
</evidence>
<keyword evidence="2" id="KW-0813">Transport</keyword>
<name>A0AA37BS25_9ARCH</name>
<dbReference type="PANTHER" id="PTHR30061">
    <property type="entry name" value="MALTOSE-BINDING PERIPLASMIC PROTEIN"/>
    <property type="match status" value="1"/>
</dbReference>
<dbReference type="AlphaFoldDB" id="A0AA37BS25"/>
<dbReference type="InterPro" id="IPR006059">
    <property type="entry name" value="SBP"/>
</dbReference>
<dbReference type="Proteomes" id="UP000632195">
    <property type="component" value="Unassembled WGS sequence"/>
</dbReference>
<proteinExistence type="inferred from homology"/>
<dbReference type="GO" id="GO:1901982">
    <property type="term" value="F:maltose binding"/>
    <property type="evidence" value="ECO:0007669"/>
    <property type="project" value="TreeGrafter"/>
</dbReference>
<evidence type="ECO:0000256" key="1">
    <source>
        <dbReference type="ARBA" id="ARBA00008520"/>
    </source>
</evidence>
<organism evidence="5 6">
    <name type="scientific">Thermogymnomonas acidicola</name>
    <dbReference type="NCBI Taxonomy" id="399579"/>
    <lineage>
        <taxon>Archaea</taxon>
        <taxon>Methanobacteriati</taxon>
        <taxon>Thermoplasmatota</taxon>
        <taxon>Thermoplasmata</taxon>
        <taxon>Thermoplasmatales</taxon>
        <taxon>Thermogymnomonas</taxon>
    </lineage>
</organism>
<evidence type="ECO:0000313" key="6">
    <source>
        <dbReference type="Proteomes" id="UP000632195"/>
    </source>
</evidence>
<keyword evidence="3" id="KW-0732">Signal</keyword>
<dbReference type="GO" id="GO:0015768">
    <property type="term" value="P:maltose transport"/>
    <property type="evidence" value="ECO:0007669"/>
    <property type="project" value="TreeGrafter"/>
</dbReference>
<keyword evidence="4" id="KW-0472">Membrane</keyword>
<dbReference type="PANTHER" id="PTHR30061:SF50">
    <property type="entry name" value="MALTOSE_MALTODEXTRIN-BINDING PERIPLASMIC PROTEIN"/>
    <property type="match status" value="1"/>
</dbReference>
<comment type="similarity">
    <text evidence="1">Belongs to the bacterial solute-binding protein 1 family.</text>
</comment>
<dbReference type="Pfam" id="PF13416">
    <property type="entry name" value="SBP_bac_8"/>
    <property type="match status" value="1"/>
</dbReference>
<keyword evidence="4" id="KW-0812">Transmembrane</keyword>
<feature type="transmembrane region" description="Helical" evidence="4">
    <location>
        <begin position="23"/>
        <end position="43"/>
    </location>
</feature>